<protein>
    <submittedName>
        <fullName evidence="1">Uncharacterized protein</fullName>
    </submittedName>
</protein>
<comment type="caution">
    <text evidence="1">The sequence shown here is derived from an EMBL/GenBank/DDBJ whole genome shotgun (WGS) entry which is preliminary data.</text>
</comment>
<dbReference type="Proteomes" id="UP000824890">
    <property type="component" value="Unassembled WGS sequence"/>
</dbReference>
<name>A0ABQ8A142_BRANA</name>
<accession>A0ABQ8A142</accession>
<evidence type="ECO:0000313" key="2">
    <source>
        <dbReference type="Proteomes" id="UP000824890"/>
    </source>
</evidence>
<organism evidence="1 2">
    <name type="scientific">Brassica napus</name>
    <name type="common">Rape</name>
    <dbReference type="NCBI Taxonomy" id="3708"/>
    <lineage>
        <taxon>Eukaryota</taxon>
        <taxon>Viridiplantae</taxon>
        <taxon>Streptophyta</taxon>
        <taxon>Embryophyta</taxon>
        <taxon>Tracheophyta</taxon>
        <taxon>Spermatophyta</taxon>
        <taxon>Magnoliopsida</taxon>
        <taxon>eudicotyledons</taxon>
        <taxon>Gunneridae</taxon>
        <taxon>Pentapetalae</taxon>
        <taxon>rosids</taxon>
        <taxon>malvids</taxon>
        <taxon>Brassicales</taxon>
        <taxon>Brassicaceae</taxon>
        <taxon>Brassiceae</taxon>
        <taxon>Brassica</taxon>
    </lineage>
</organism>
<dbReference type="EMBL" id="JAGKQM010000014">
    <property type="protein sequence ID" value="KAH0886027.1"/>
    <property type="molecule type" value="Genomic_DNA"/>
</dbReference>
<evidence type="ECO:0000313" key="1">
    <source>
        <dbReference type="EMBL" id="KAH0886027.1"/>
    </source>
</evidence>
<proteinExistence type="predicted"/>
<sequence>MANSFTPLFKNRRDSLIFPYSIGKQSTPVTSSLTTPVNVCVSLFDGLAFAFHSKLDSYGSEPKVLVFTSINPQLVRGEKSEYL</sequence>
<reference evidence="1 2" key="1">
    <citation type="submission" date="2021-05" db="EMBL/GenBank/DDBJ databases">
        <title>Genome Assembly of Synthetic Allotetraploid Brassica napus Reveals Homoeologous Exchanges between Subgenomes.</title>
        <authorList>
            <person name="Davis J.T."/>
        </authorList>
    </citation>
    <scope>NUCLEOTIDE SEQUENCE [LARGE SCALE GENOMIC DNA]</scope>
    <source>
        <strain evidence="2">cv. Da-Ae</strain>
        <tissue evidence="1">Seedling</tissue>
    </source>
</reference>
<gene>
    <name evidence="1" type="ORF">HID58_062123</name>
</gene>
<keyword evidence="2" id="KW-1185">Reference proteome</keyword>